<dbReference type="PANTHER" id="PTHR23502">
    <property type="entry name" value="MAJOR FACILITATOR SUPERFAMILY"/>
    <property type="match status" value="1"/>
</dbReference>
<name>A0A1Y2FK14_PROLT</name>
<feature type="transmembrane region" description="Helical" evidence="8">
    <location>
        <begin position="152"/>
        <end position="171"/>
    </location>
</feature>
<feature type="transmembrane region" description="Helical" evidence="8">
    <location>
        <begin position="403"/>
        <end position="422"/>
    </location>
</feature>
<gene>
    <name evidence="10" type="ORF">BCR37DRAFT_378686</name>
</gene>
<dbReference type="STRING" id="56484.A0A1Y2FK14"/>
<evidence type="ECO:0000313" key="10">
    <source>
        <dbReference type="EMBL" id="ORY83714.1"/>
    </source>
</evidence>
<dbReference type="PROSITE" id="PS50850">
    <property type="entry name" value="MFS"/>
    <property type="match status" value="1"/>
</dbReference>
<comment type="caution">
    <text evidence="10">The sequence shown here is derived from an EMBL/GenBank/DDBJ whole genome shotgun (WGS) entry which is preliminary data.</text>
</comment>
<organism evidence="10 11">
    <name type="scientific">Protomyces lactucae-debilis</name>
    <dbReference type="NCBI Taxonomy" id="2754530"/>
    <lineage>
        <taxon>Eukaryota</taxon>
        <taxon>Fungi</taxon>
        <taxon>Dikarya</taxon>
        <taxon>Ascomycota</taxon>
        <taxon>Taphrinomycotina</taxon>
        <taxon>Taphrinomycetes</taxon>
        <taxon>Taphrinales</taxon>
        <taxon>Protomycetaceae</taxon>
        <taxon>Protomyces</taxon>
    </lineage>
</organism>
<comment type="subcellular location">
    <subcellularLocation>
        <location evidence="1">Cell membrane</location>
        <topology evidence="1">Multi-pass membrane protein</topology>
    </subcellularLocation>
</comment>
<evidence type="ECO:0000256" key="6">
    <source>
        <dbReference type="ARBA" id="ARBA00023136"/>
    </source>
</evidence>
<dbReference type="Pfam" id="PF07690">
    <property type="entry name" value="MFS_1"/>
    <property type="match status" value="1"/>
</dbReference>
<dbReference type="AlphaFoldDB" id="A0A1Y2FK14"/>
<evidence type="ECO:0000256" key="8">
    <source>
        <dbReference type="SAM" id="Phobius"/>
    </source>
</evidence>
<evidence type="ECO:0000256" key="7">
    <source>
        <dbReference type="ARBA" id="ARBA00038459"/>
    </source>
</evidence>
<dbReference type="GO" id="GO:1903710">
    <property type="term" value="P:spermine transmembrane transport"/>
    <property type="evidence" value="ECO:0007669"/>
    <property type="project" value="UniProtKB-ARBA"/>
</dbReference>
<dbReference type="Proteomes" id="UP000193685">
    <property type="component" value="Unassembled WGS sequence"/>
</dbReference>
<dbReference type="RefSeq" id="XP_040726009.1">
    <property type="nucleotide sequence ID" value="XM_040869099.1"/>
</dbReference>
<dbReference type="SUPFAM" id="SSF103473">
    <property type="entry name" value="MFS general substrate transporter"/>
    <property type="match status" value="1"/>
</dbReference>
<dbReference type="InterPro" id="IPR020846">
    <property type="entry name" value="MFS_dom"/>
</dbReference>
<keyword evidence="3" id="KW-1003">Cell membrane</keyword>
<proteinExistence type="inferred from homology"/>
<feature type="transmembrane region" description="Helical" evidence="8">
    <location>
        <begin position="354"/>
        <end position="373"/>
    </location>
</feature>
<dbReference type="GO" id="GO:0022857">
    <property type="term" value="F:transmembrane transporter activity"/>
    <property type="evidence" value="ECO:0007669"/>
    <property type="project" value="InterPro"/>
</dbReference>
<dbReference type="OMA" id="APMSELW"/>
<feature type="transmembrane region" description="Helical" evidence="8">
    <location>
        <begin position="428"/>
        <end position="447"/>
    </location>
</feature>
<protein>
    <submittedName>
        <fullName evidence="10">Bicyclomycin resistance protein</fullName>
    </submittedName>
</protein>
<keyword evidence="5 8" id="KW-1133">Transmembrane helix</keyword>
<feature type="transmembrane region" description="Helical" evidence="8">
    <location>
        <begin position="238"/>
        <end position="260"/>
    </location>
</feature>
<dbReference type="InterPro" id="IPR036259">
    <property type="entry name" value="MFS_trans_sf"/>
</dbReference>
<evidence type="ECO:0000313" key="11">
    <source>
        <dbReference type="Proteomes" id="UP000193685"/>
    </source>
</evidence>
<keyword evidence="4 8" id="KW-0812">Transmembrane</keyword>
<dbReference type="EMBL" id="MCFI01000007">
    <property type="protein sequence ID" value="ORY83714.1"/>
    <property type="molecule type" value="Genomic_DNA"/>
</dbReference>
<evidence type="ECO:0000256" key="3">
    <source>
        <dbReference type="ARBA" id="ARBA00022475"/>
    </source>
</evidence>
<evidence type="ECO:0000256" key="5">
    <source>
        <dbReference type="ARBA" id="ARBA00022989"/>
    </source>
</evidence>
<dbReference type="GO" id="GO:1903711">
    <property type="term" value="P:spermidine transmembrane transport"/>
    <property type="evidence" value="ECO:0007669"/>
    <property type="project" value="UniProtKB-ARBA"/>
</dbReference>
<keyword evidence="2" id="KW-0813">Transport</keyword>
<dbReference type="OrthoDB" id="446368at2759"/>
<keyword evidence="6 8" id="KW-0472">Membrane</keyword>
<evidence type="ECO:0000256" key="1">
    <source>
        <dbReference type="ARBA" id="ARBA00004651"/>
    </source>
</evidence>
<dbReference type="FunFam" id="1.20.1250.20:FF:000011">
    <property type="entry name" value="MFS multidrug transporter, putative"/>
    <property type="match status" value="1"/>
</dbReference>
<evidence type="ECO:0000259" key="9">
    <source>
        <dbReference type="PROSITE" id="PS50850"/>
    </source>
</evidence>
<feature type="transmembrane region" description="Helical" evidence="8">
    <location>
        <begin position="496"/>
        <end position="516"/>
    </location>
</feature>
<dbReference type="GeneID" id="63785698"/>
<feature type="transmembrane region" description="Helical" evidence="8">
    <location>
        <begin position="459"/>
        <end position="484"/>
    </location>
</feature>
<feature type="transmembrane region" description="Helical" evidence="8">
    <location>
        <begin position="117"/>
        <end position="140"/>
    </location>
</feature>
<evidence type="ECO:0000256" key="4">
    <source>
        <dbReference type="ARBA" id="ARBA00022692"/>
    </source>
</evidence>
<dbReference type="GO" id="GO:0005886">
    <property type="term" value="C:plasma membrane"/>
    <property type="evidence" value="ECO:0007669"/>
    <property type="project" value="UniProtKB-SubCell"/>
</dbReference>
<feature type="transmembrane region" description="Helical" evidence="8">
    <location>
        <begin position="210"/>
        <end position="232"/>
    </location>
</feature>
<accession>A0A1Y2FK14</accession>
<feature type="transmembrane region" description="Helical" evidence="8">
    <location>
        <begin position="84"/>
        <end position="105"/>
    </location>
</feature>
<feature type="transmembrane region" description="Helical" evidence="8">
    <location>
        <begin position="316"/>
        <end position="342"/>
    </location>
</feature>
<dbReference type="Gene3D" id="1.20.1250.20">
    <property type="entry name" value="MFS general substrate transporter like domains"/>
    <property type="match status" value="1"/>
</dbReference>
<reference evidence="10 11" key="1">
    <citation type="submission" date="2016-07" db="EMBL/GenBank/DDBJ databases">
        <title>Pervasive Adenine N6-methylation of Active Genes in Fungi.</title>
        <authorList>
            <consortium name="DOE Joint Genome Institute"/>
            <person name="Mondo S.J."/>
            <person name="Dannebaum R.O."/>
            <person name="Kuo R.C."/>
            <person name="Labutti K."/>
            <person name="Haridas S."/>
            <person name="Kuo A."/>
            <person name="Salamov A."/>
            <person name="Ahrendt S.R."/>
            <person name="Lipzen A."/>
            <person name="Sullivan W."/>
            <person name="Andreopoulos W.B."/>
            <person name="Clum A."/>
            <person name="Lindquist E."/>
            <person name="Daum C."/>
            <person name="Ramamoorthy G.K."/>
            <person name="Gryganskyi A."/>
            <person name="Culley D."/>
            <person name="Magnuson J.K."/>
            <person name="James T.Y."/>
            <person name="O'Malley M.A."/>
            <person name="Stajich J.E."/>
            <person name="Spatafora J.W."/>
            <person name="Visel A."/>
            <person name="Grigoriev I.V."/>
        </authorList>
    </citation>
    <scope>NUCLEOTIDE SEQUENCE [LARGE SCALE GENOMIC DNA]</scope>
    <source>
        <strain evidence="10 11">12-1054</strain>
    </source>
</reference>
<feature type="transmembrane region" description="Helical" evidence="8">
    <location>
        <begin position="177"/>
        <end position="198"/>
    </location>
</feature>
<keyword evidence="11" id="KW-1185">Reference proteome</keyword>
<sequence length="569" mass="62851">MSSVSTVAGSGKDLASQSVCSTETRCERLPVQKSWKPWIRAYHATSDLLKYPYPGRGTQEDPFVIDFLPGDVENPLNWSHAYKWFVSMLVSIALFAISFDSSAYAGGLKGIMEEFGVSIEVATAGISLVLLGFGLGPLLWSPQSEVFGRRQTYVVTYGATVCFLAGSAGAQNIETLLLMRFFTGAFGASPLVNAAGVVGDVFEESKRGIAFSYFAAAPFAGPVVAQIVGSWVGQIEGWRWVMGVMCIFTSVMWIIGCLFVPETYPPVLLRARANKMTKESESLYISRYDAAKRLDLKALYKVALLRPWVMLFTEPIVTLLSVYTAIVYGVLYLFFTAMPIVFHQDRGWSQGITGLSYIGITIGIFCAILYSVWDDKRYQRCIARAALTTLPGQKPRAPPESRLPPGMIGSVMMPIGLFIFAFTNRKEIHWIVPISATALFGWAEVAVFQCSQTYLVDSYGLYSSSVLAGSTLLRSLVGAAFPLFGTKLYTALGNQWASSIPAFLALACAPFMFVFYKKGPEIRRRCKYTAEADRVFHESFKADLSGVPDLQRKRTRDEMHELHRVVSVV</sequence>
<feature type="domain" description="Major facilitator superfamily (MFS) profile" evidence="9">
    <location>
        <begin position="86"/>
        <end position="520"/>
    </location>
</feature>
<evidence type="ECO:0000256" key="2">
    <source>
        <dbReference type="ARBA" id="ARBA00022448"/>
    </source>
</evidence>
<dbReference type="InterPro" id="IPR011701">
    <property type="entry name" value="MFS"/>
</dbReference>
<comment type="similarity">
    <text evidence="7">Belongs to the major facilitator superfamily. DHA1 family. Polyamines/proton antiporter (TC 2.A.1.2.16) subfamily.</text>
</comment>
<dbReference type="CDD" id="cd17323">
    <property type="entry name" value="MFS_Tpo1_MDR_like"/>
    <property type="match status" value="1"/>
</dbReference>
<dbReference type="PANTHER" id="PTHR23502:SF186">
    <property type="entry name" value="MAJOR FACILITATOR SUPERFAMILY (MFS) PROFILE DOMAIN-CONTAINING PROTEIN"/>
    <property type="match status" value="1"/>
</dbReference>